<dbReference type="GO" id="GO:0055085">
    <property type="term" value="P:transmembrane transport"/>
    <property type="evidence" value="ECO:0007669"/>
    <property type="project" value="InterPro"/>
</dbReference>
<dbReference type="PIRSF" id="PIRSF006060">
    <property type="entry name" value="AA_transporter"/>
    <property type="match status" value="1"/>
</dbReference>
<protein>
    <submittedName>
        <fullName evidence="8">Amino acid permease</fullName>
    </submittedName>
</protein>
<evidence type="ECO:0000256" key="6">
    <source>
        <dbReference type="SAM" id="Phobius"/>
    </source>
</evidence>
<feature type="transmembrane region" description="Helical" evidence="6">
    <location>
        <begin position="99"/>
        <end position="121"/>
    </location>
</feature>
<dbReference type="GO" id="GO:0016020">
    <property type="term" value="C:membrane"/>
    <property type="evidence" value="ECO:0007669"/>
    <property type="project" value="UniProtKB-SubCell"/>
</dbReference>
<feature type="transmembrane region" description="Helical" evidence="6">
    <location>
        <begin position="167"/>
        <end position="188"/>
    </location>
</feature>
<evidence type="ECO:0000313" key="8">
    <source>
        <dbReference type="EMBL" id="MPV90371.1"/>
    </source>
</evidence>
<feature type="transmembrane region" description="Helical" evidence="6">
    <location>
        <begin position="419"/>
        <end position="442"/>
    </location>
</feature>
<feature type="domain" description="Amino acid permease/ SLC12A" evidence="7">
    <location>
        <begin position="27"/>
        <end position="474"/>
    </location>
</feature>
<dbReference type="Proteomes" id="UP000429644">
    <property type="component" value="Unassembled WGS sequence"/>
</dbReference>
<feature type="transmembrane region" description="Helical" evidence="6">
    <location>
        <begin position="200"/>
        <end position="225"/>
    </location>
</feature>
<feature type="region of interest" description="Disordered" evidence="5">
    <location>
        <begin position="482"/>
        <end position="503"/>
    </location>
</feature>
<feature type="transmembrane region" description="Helical" evidence="6">
    <location>
        <begin position="141"/>
        <end position="160"/>
    </location>
</feature>
<feature type="transmembrane region" description="Helical" evidence="6">
    <location>
        <begin position="375"/>
        <end position="398"/>
    </location>
</feature>
<comment type="caution">
    <text evidence="8">The sequence shown here is derived from an EMBL/GenBank/DDBJ whole genome shotgun (WGS) entry which is preliminary data.</text>
</comment>
<keyword evidence="4 6" id="KW-0472">Membrane</keyword>
<accession>A0A7J9V0F7</accession>
<name>A0A7J9V0F7_9MICO</name>
<dbReference type="RefSeq" id="WP_152233171.1">
    <property type="nucleotide sequence ID" value="NZ_BAAAOT010000030.1"/>
</dbReference>
<feature type="transmembrane region" description="Helical" evidence="6">
    <location>
        <begin position="296"/>
        <end position="316"/>
    </location>
</feature>
<dbReference type="InterPro" id="IPR050367">
    <property type="entry name" value="APC_superfamily"/>
</dbReference>
<sequence>MSTTVTDRAPHGGSSSRLSGTLGPLSIVFMVVAAAAPLTIFVSTPVNMLNSNGAGIAFDYVVGPLVLLLFGAGFAAMSVHVQKAGAFYSYITAALGRPVGVGSGFLAMLGYLLFQSFVYMLLGFTVEGTLQSFFGAALLPWWGWTMISMVLVALLGYGNIDLSAKVLSVALVLEVVVIVVLDVAILAGGGGPEGIQLAPYVAGGTLTNGSLALGVLFGISVGMGFEATAIFRDEARDPSRTIPRAIFMTLIGAALFYGVAVWAWMQAYGPTGVMDAVTADPANVIFTTAAEWVGPIFMHVVTVLAVTSMFACVLSYHNIVTRYLHSLGHSVLPARLTWVHRRHQSPYVASVVTSAIGAVILLAILFSGLDPFVVFGWEIAVGTLCPLILFTLTSVAIFRFFRRNKGLPVSRWASTFSPILSFILLGSIAAVALMNFSVLSAADPAVNVALQLLPVVVFLVGVGVALLTRRFRAHRYETLREHGRARTAPEADGPAAEPVEANR</sequence>
<dbReference type="InterPro" id="IPR004841">
    <property type="entry name" value="AA-permease/SLC12A_dom"/>
</dbReference>
<feature type="transmembrane region" description="Helical" evidence="6">
    <location>
        <begin position="245"/>
        <end position="265"/>
    </location>
</feature>
<evidence type="ECO:0000256" key="2">
    <source>
        <dbReference type="ARBA" id="ARBA00022692"/>
    </source>
</evidence>
<dbReference type="AlphaFoldDB" id="A0A7J9V0F7"/>
<evidence type="ECO:0000259" key="7">
    <source>
        <dbReference type="Pfam" id="PF00324"/>
    </source>
</evidence>
<dbReference type="Gene3D" id="1.20.1740.10">
    <property type="entry name" value="Amino acid/polyamine transporter I"/>
    <property type="match status" value="1"/>
</dbReference>
<keyword evidence="9" id="KW-1185">Reference proteome</keyword>
<dbReference type="EMBL" id="WHPD01003653">
    <property type="protein sequence ID" value="MPV90371.1"/>
    <property type="molecule type" value="Genomic_DNA"/>
</dbReference>
<evidence type="ECO:0000256" key="3">
    <source>
        <dbReference type="ARBA" id="ARBA00022989"/>
    </source>
</evidence>
<reference evidence="8 9" key="1">
    <citation type="submission" date="2019-10" db="EMBL/GenBank/DDBJ databases">
        <title>Georgenia wutianyii sp. nov. and Georgenia yuyongxinii sp. nov. isolated from plateau pika (Ochotona curzoniae) in the Qinghai-Tibet plateau of China.</title>
        <authorList>
            <person name="Tian Z."/>
        </authorList>
    </citation>
    <scope>NUCLEOTIDE SEQUENCE [LARGE SCALE GENOMIC DNA]</scope>
    <source>
        <strain evidence="8 9">JCM 15130</strain>
    </source>
</reference>
<organism evidence="8 9">
    <name type="scientific">Georgenia ruanii</name>
    <dbReference type="NCBI Taxonomy" id="348442"/>
    <lineage>
        <taxon>Bacteria</taxon>
        <taxon>Bacillati</taxon>
        <taxon>Actinomycetota</taxon>
        <taxon>Actinomycetes</taxon>
        <taxon>Micrococcales</taxon>
        <taxon>Bogoriellaceae</taxon>
        <taxon>Georgenia</taxon>
    </lineage>
</organism>
<feature type="transmembrane region" description="Helical" evidence="6">
    <location>
        <begin position="21"/>
        <end position="40"/>
    </location>
</feature>
<feature type="transmembrane region" description="Helical" evidence="6">
    <location>
        <begin position="347"/>
        <end position="369"/>
    </location>
</feature>
<keyword evidence="3 6" id="KW-1133">Transmembrane helix</keyword>
<keyword evidence="2 6" id="KW-0812">Transmembrane</keyword>
<feature type="transmembrane region" description="Helical" evidence="6">
    <location>
        <begin position="60"/>
        <end position="79"/>
    </location>
</feature>
<dbReference type="OrthoDB" id="137613at2"/>
<gene>
    <name evidence="8" type="ORF">GB882_16980</name>
</gene>
<evidence type="ECO:0000256" key="5">
    <source>
        <dbReference type="SAM" id="MobiDB-lite"/>
    </source>
</evidence>
<proteinExistence type="predicted"/>
<evidence type="ECO:0000256" key="1">
    <source>
        <dbReference type="ARBA" id="ARBA00004141"/>
    </source>
</evidence>
<comment type="subcellular location">
    <subcellularLocation>
        <location evidence="1">Membrane</location>
        <topology evidence="1">Multi-pass membrane protein</topology>
    </subcellularLocation>
</comment>
<dbReference type="PANTHER" id="PTHR42770">
    <property type="entry name" value="AMINO ACID TRANSPORTER-RELATED"/>
    <property type="match status" value="1"/>
</dbReference>
<evidence type="ECO:0000256" key="4">
    <source>
        <dbReference type="ARBA" id="ARBA00023136"/>
    </source>
</evidence>
<feature type="transmembrane region" description="Helical" evidence="6">
    <location>
        <begin position="448"/>
        <end position="467"/>
    </location>
</feature>
<evidence type="ECO:0000313" key="9">
    <source>
        <dbReference type="Proteomes" id="UP000429644"/>
    </source>
</evidence>
<dbReference type="Pfam" id="PF00324">
    <property type="entry name" value="AA_permease"/>
    <property type="match status" value="1"/>
</dbReference>
<dbReference type="PANTHER" id="PTHR42770:SF16">
    <property type="entry name" value="AMINO ACID PERMEASE"/>
    <property type="match status" value="1"/>
</dbReference>